<dbReference type="InterPro" id="IPR007348">
    <property type="entry name" value="CopC_dom"/>
</dbReference>
<gene>
    <name evidence="9" type="ORF">QPX42_06340</name>
</gene>
<dbReference type="GO" id="GO:0005507">
    <property type="term" value="F:copper ion binding"/>
    <property type="evidence" value="ECO:0007669"/>
    <property type="project" value="InterPro"/>
</dbReference>
<evidence type="ECO:0000256" key="3">
    <source>
        <dbReference type="ARBA" id="ARBA00022729"/>
    </source>
</evidence>
<evidence type="ECO:0000256" key="7">
    <source>
        <dbReference type="SAM" id="SignalP"/>
    </source>
</evidence>
<dbReference type="SUPFAM" id="SSF81296">
    <property type="entry name" value="E set domains"/>
    <property type="match status" value="1"/>
</dbReference>
<evidence type="ECO:0000313" key="9">
    <source>
        <dbReference type="EMBL" id="MDK4307155.1"/>
    </source>
</evidence>
<feature type="region of interest" description="Disordered" evidence="5">
    <location>
        <begin position="135"/>
        <end position="164"/>
    </location>
</feature>
<evidence type="ECO:0000256" key="5">
    <source>
        <dbReference type="SAM" id="MobiDB-lite"/>
    </source>
</evidence>
<evidence type="ECO:0000256" key="4">
    <source>
        <dbReference type="ARBA" id="ARBA00023008"/>
    </source>
</evidence>
<dbReference type="PANTHER" id="PTHR34820:SF4">
    <property type="entry name" value="INNER MEMBRANE PROTEIN YEBZ"/>
    <property type="match status" value="1"/>
</dbReference>
<dbReference type="GO" id="GO:0042597">
    <property type="term" value="C:periplasmic space"/>
    <property type="evidence" value="ECO:0007669"/>
    <property type="project" value="InterPro"/>
</dbReference>
<reference evidence="9" key="1">
    <citation type="submission" date="2023-05" db="EMBL/GenBank/DDBJ databases">
        <title>Metabolic capabilities are highly conserved among human nasal-associated Corynebacterium species in pangenomic analyses.</title>
        <authorList>
            <person name="Tran T.H."/>
            <person name="Roberts A.Q."/>
            <person name="Escapa I.F."/>
            <person name="Gao W."/>
            <person name="Conlan S."/>
            <person name="Kong H."/>
            <person name="Segre J.A."/>
            <person name="Kelly M.S."/>
            <person name="Lemon K.P."/>
        </authorList>
    </citation>
    <scope>NUCLEOTIDE SEQUENCE</scope>
    <source>
        <strain evidence="9">KPL2773</strain>
    </source>
</reference>
<dbReference type="EMBL" id="JASNVH010000009">
    <property type="protein sequence ID" value="MDK4307155.1"/>
    <property type="molecule type" value="Genomic_DNA"/>
</dbReference>
<dbReference type="Pfam" id="PF04234">
    <property type="entry name" value="CopC"/>
    <property type="match status" value="1"/>
</dbReference>
<keyword evidence="6" id="KW-0472">Membrane</keyword>
<feature type="compositionally biased region" description="Polar residues" evidence="5">
    <location>
        <begin position="139"/>
        <end position="150"/>
    </location>
</feature>
<evidence type="ECO:0000259" key="8">
    <source>
        <dbReference type="Pfam" id="PF04234"/>
    </source>
</evidence>
<sequence length="199" mass="20563">MGNGAQKTHLRRMNAGLAATALSVAALWLSMPHASAHDVVVDSNPADGAVVEEFPETIVLEFSGEPREGFNTVAVTDSNGRTVFDAEPVLDGRMLTVEVPDGLDTPDGAYSLGYQITSSDGHATRGGLEFIVGDESDAEGSTNSGSNADSKSTETDESADNADESDGIGAASIIIAIGAVAAALAVIVLLIQKRKRFDN</sequence>
<feature type="chain" id="PRO_5042968819" evidence="7">
    <location>
        <begin position="37"/>
        <end position="199"/>
    </location>
</feature>
<dbReference type="GO" id="GO:0005886">
    <property type="term" value="C:plasma membrane"/>
    <property type="evidence" value="ECO:0007669"/>
    <property type="project" value="TreeGrafter"/>
</dbReference>
<dbReference type="GO" id="GO:0006825">
    <property type="term" value="P:copper ion transport"/>
    <property type="evidence" value="ECO:0007669"/>
    <property type="project" value="InterPro"/>
</dbReference>
<keyword evidence="4" id="KW-0186">Copper</keyword>
<dbReference type="Gene3D" id="2.60.40.1220">
    <property type="match status" value="1"/>
</dbReference>
<dbReference type="PANTHER" id="PTHR34820">
    <property type="entry name" value="INNER MEMBRANE PROTEIN YEBZ"/>
    <property type="match status" value="1"/>
</dbReference>
<keyword evidence="6" id="KW-0812">Transmembrane</keyword>
<keyword evidence="6" id="KW-1133">Transmembrane helix</keyword>
<evidence type="ECO:0000256" key="1">
    <source>
        <dbReference type="ARBA" id="ARBA00004196"/>
    </source>
</evidence>
<accession>A0AAP4F9E4</accession>
<proteinExistence type="predicted"/>
<keyword evidence="3 7" id="KW-0732">Signal</keyword>
<feature type="signal peptide" evidence="7">
    <location>
        <begin position="1"/>
        <end position="36"/>
    </location>
</feature>
<dbReference type="RefSeq" id="WP_284589071.1">
    <property type="nucleotide sequence ID" value="NZ_JASNUC010000010.1"/>
</dbReference>
<feature type="domain" description="CopC" evidence="8">
    <location>
        <begin position="37"/>
        <end position="132"/>
    </location>
</feature>
<dbReference type="InterPro" id="IPR032694">
    <property type="entry name" value="CopC/D"/>
</dbReference>
<dbReference type="InterPro" id="IPR014756">
    <property type="entry name" value="Ig_E-set"/>
</dbReference>
<comment type="caution">
    <text evidence="9">The sequence shown here is derived from an EMBL/GenBank/DDBJ whole genome shotgun (WGS) entry which is preliminary data.</text>
</comment>
<dbReference type="AlphaFoldDB" id="A0AAP4F9E4"/>
<name>A0AAP4F9E4_9CORY</name>
<dbReference type="GO" id="GO:0046688">
    <property type="term" value="P:response to copper ion"/>
    <property type="evidence" value="ECO:0007669"/>
    <property type="project" value="InterPro"/>
</dbReference>
<evidence type="ECO:0000256" key="2">
    <source>
        <dbReference type="ARBA" id="ARBA00022723"/>
    </source>
</evidence>
<comment type="subcellular location">
    <subcellularLocation>
        <location evidence="1">Cell envelope</location>
    </subcellularLocation>
</comment>
<evidence type="ECO:0000313" key="10">
    <source>
        <dbReference type="Proteomes" id="UP001224412"/>
    </source>
</evidence>
<dbReference type="Proteomes" id="UP001224412">
    <property type="component" value="Unassembled WGS sequence"/>
</dbReference>
<keyword evidence="2" id="KW-0479">Metal-binding</keyword>
<dbReference type="InterPro" id="IPR014755">
    <property type="entry name" value="Cu-Rt/internalin_Ig-like"/>
</dbReference>
<organism evidence="9 10">
    <name type="scientific">Corynebacterium pseudodiphtheriticum</name>
    <dbReference type="NCBI Taxonomy" id="37637"/>
    <lineage>
        <taxon>Bacteria</taxon>
        <taxon>Bacillati</taxon>
        <taxon>Actinomycetota</taxon>
        <taxon>Actinomycetes</taxon>
        <taxon>Mycobacteriales</taxon>
        <taxon>Corynebacteriaceae</taxon>
        <taxon>Corynebacterium</taxon>
    </lineage>
</organism>
<dbReference type="GO" id="GO:0030313">
    <property type="term" value="C:cell envelope"/>
    <property type="evidence" value="ECO:0007669"/>
    <property type="project" value="UniProtKB-SubCell"/>
</dbReference>
<feature type="transmembrane region" description="Helical" evidence="6">
    <location>
        <begin position="168"/>
        <end position="191"/>
    </location>
</feature>
<feature type="compositionally biased region" description="Acidic residues" evidence="5">
    <location>
        <begin position="155"/>
        <end position="164"/>
    </location>
</feature>
<protein>
    <submittedName>
        <fullName evidence="9">Copper resistance protein CopC</fullName>
    </submittedName>
</protein>
<evidence type="ECO:0000256" key="6">
    <source>
        <dbReference type="SAM" id="Phobius"/>
    </source>
</evidence>